<evidence type="ECO:0000313" key="2">
    <source>
        <dbReference type="EnsemblPlants" id="PGSC0003DMT400051647"/>
    </source>
</evidence>
<dbReference type="InterPro" id="IPR015333">
    <property type="entry name" value="Pollen_allergen_ole-e-6"/>
</dbReference>
<dbReference type="SUPFAM" id="SSF111388">
    <property type="entry name" value="Pollen allergen ole e 6"/>
    <property type="match status" value="1"/>
</dbReference>
<evidence type="ECO:0000313" key="3">
    <source>
        <dbReference type="Proteomes" id="UP000011115"/>
    </source>
</evidence>
<keyword evidence="3" id="KW-1185">Reference proteome</keyword>
<dbReference type="InParanoid" id="M1BRZ4"/>
<dbReference type="EnsemblPlants" id="PGSC0003DMT400051647">
    <property type="protein sequence ID" value="PGSC0003DMT400051647"/>
    <property type="gene ID" value="PGSC0003DMG400020057"/>
</dbReference>
<dbReference type="PANTHER" id="PTHR35632:SF4">
    <property type="entry name" value="CYSTEINE-RICH PROTEIN"/>
    <property type="match status" value="1"/>
</dbReference>
<protein>
    <submittedName>
        <fullName evidence="2">Cysteine-rich protein</fullName>
    </submittedName>
</protein>
<dbReference type="Gramene" id="PGSC0003DMT400051647">
    <property type="protein sequence ID" value="PGSC0003DMT400051647"/>
    <property type="gene ID" value="PGSC0003DMG400020057"/>
</dbReference>
<dbReference type="eggNOG" id="ENOG502SD6C">
    <property type="taxonomic scope" value="Eukaryota"/>
</dbReference>
<dbReference type="PANTHER" id="PTHR35632">
    <property type="entry name" value="MAJOR POLLEN ALLERGEN OLE E 6-LIKE"/>
    <property type="match status" value="1"/>
</dbReference>
<dbReference type="Pfam" id="PF09253">
    <property type="entry name" value="Ole_e_6"/>
    <property type="match status" value="1"/>
</dbReference>
<name>M1BRZ4_SOLTU</name>
<dbReference type="PaxDb" id="4113-PGSC0003DMT400051647"/>
<sequence>MEGEKLVAVFLMCMVVFTAVCEATEEEYKDCYHTCHDECTAKQGQGYTFCEMKCDADCSKKDFVGNYLFLIVFREMLIAQPSNSVFYCSSIP</sequence>
<dbReference type="AlphaFoldDB" id="M1BRZ4"/>
<keyword evidence="1" id="KW-0732">Signal</keyword>
<feature type="chain" id="PRO_5004012506" evidence="1">
    <location>
        <begin position="24"/>
        <end position="92"/>
    </location>
</feature>
<feature type="signal peptide" evidence="1">
    <location>
        <begin position="1"/>
        <end position="23"/>
    </location>
</feature>
<evidence type="ECO:0000256" key="1">
    <source>
        <dbReference type="SAM" id="SignalP"/>
    </source>
</evidence>
<reference evidence="2" key="2">
    <citation type="submission" date="2015-06" db="UniProtKB">
        <authorList>
            <consortium name="EnsemblPlants"/>
        </authorList>
    </citation>
    <scope>IDENTIFICATION</scope>
    <source>
        <strain evidence="2">DM1-3 516 R44</strain>
    </source>
</reference>
<reference evidence="3" key="1">
    <citation type="journal article" date="2011" name="Nature">
        <title>Genome sequence and analysis of the tuber crop potato.</title>
        <authorList>
            <consortium name="The Potato Genome Sequencing Consortium"/>
        </authorList>
    </citation>
    <scope>NUCLEOTIDE SEQUENCE [LARGE SCALE GENOMIC DNA]</scope>
    <source>
        <strain evidence="3">cv. DM1-3 516 R44</strain>
    </source>
</reference>
<accession>M1BRZ4</accession>
<dbReference type="Gene3D" id="1.10.287.720">
    <property type="entry name" value="Pollen allergen ole e 6"/>
    <property type="match status" value="1"/>
</dbReference>
<dbReference type="OMA" id="DCYHTCH"/>
<dbReference type="Proteomes" id="UP000011115">
    <property type="component" value="Unassembled WGS sequence"/>
</dbReference>
<organism evidence="2 3">
    <name type="scientific">Solanum tuberosum</name>
    <name type="common">Potato</name>
    <dbReference type="NCBI Taxonomy" id="4113"/>
    <lineage>
        <taxon>Eukaryota</taxon>
        <taxon>Viridiplantae</taxon>
        <taxon>Streptophyta</taxon>
        <taxon>Embryophyta</taxon>
        <taxon>Tracheophyta</taxon>
        <taxon>Spermatophyta</taxon>
        <taxon>Magnoliopsida</taxon>
        <taxon>eudicotyledons</taxon>
        <taxon>Gunneridae</taxon>
        <taxon>Pentapetalae</taxon>
        <taxon>asterids</taxon>
        <taxon>lamiids</taxon>
        <taxon>Solanales</taxon>
        <taxon>Solanaceae</taxon>
        <taxon>Solanoideae</taxon>
        <taxon>Solaneae</taxon>
        <taxon>Solanum</taxon>
    </lineage>
</organism>
<dbReference type="InterPro" id="IPR036466">
    <property type="entry name" value="Pollen_allergen_ole-e-6_sf"/>
</dbReference>
<dbReference type="ExpressionAtlas" id="M1BRZ4">
    <property type="expression patterns" value="baseline"/>
</dbReference>
<proteinExistence type="predicted"/>